<organism evidence="13 15">
    <name type="scientific">Peronospora matthiolae</name>
    <dbReference type="NCBI Taxonomy" id="2874970"/>
    <lineage>
        <taxon>Eukaryota</taxon>
        <taxon>Sar</taxon>
        <taxon>Stramenopiles</taxon>
        <taxon>Oomycota</taxon>
        <taxon>Peronosporomycetes</taxon>
        <taxon>Peronosporales</taxon>
        <taxon>Peronosporaceae</taxon>
        <taxon>Peronospora</taxon>
    </lineage>
</organism>
<dbReference type="GO" id="GO:0003677">
    <property type="term" value="F:DNA binding"/>
    <property type="evidence" value="ECO:0007669"/>
    <property type="project" value="UniProtKB-KW"/>
</dbReference>
<keyword evidence="6" id="KW-0238">DNA-binding</keyword>
<feature type="region of interest" description="Disordered" evidence="11">
    <location>
        <begin position="460"/>
        <end position="551"/>
    </location>
</feature>
<evidence type="ECO:0000256" key="10">
    <source>
        <dbReference type="PROSITE-ProRule" id="PRU00146"/>
    </source>
</evidence>
<dbReference type="InterPro" id="IPR011011">
    <property type="entry name" value="Znf_FYVE_PHD"/>
</dbReference>
<feature type="region of interest" description="Disordered" evidence="11">
    <location>
        <begin position="249"/>
        <end position="318"/>
    </location>
</feature>
<evidence type="ECO:0000256" key="11">
    <source>
        <dbReference type="SAM" id="MobiDB-lite"/>
    </source>
</evidence>
<dbReference type="SMART" id="SM00249">
    <property type="entry name" value="PHD"/>
    <property type="match status" value="1"/>
</dbReference>
<protein>
    <recommendedName>
        <fullName evidence="12">PHD-type domain-containing protein</fullName>
    </recommendedName>
</protein>
<evidence type="ECO:0000256" key="9">
    <source>
        <dbReference type="ARBA" id="ARBA00023242"/>
    </source>
</evidence>
<dbReference type="GO" id="GO:0003682">
    <property type="term" value="F:chromatin binding"/>
    <property type="evidence" value="ECO:0007669"/>
    <property type="project" value="TreeGrafter"/>
</dbReference>
<evidence type="ECO:0000259" key="12">
    <source>
        <dbReference type="PROSITE" id="PS50016"/>
    </source>
</evidence>
<dbReference type="InterPro" id="IPR013083">
    <property type="entry name" value="Znf_RING/FYVE/PHD"/>
</dbReference>
<dbReference type="PANTHER" id="PTHR12628">
    <property type="entry name" value="POLYCOMB-LIKE TRANSCRIPTION FACTOR"/>
    <property type="match status" value="1"/>
</dbReference>
<keyword evidence="3 10" id="KW-0863">Zinc-finger</keyword>
<keyword evidence="4" id="KW-0862">Zinc</keyword>
<feature type="compositionally biased region" description="Basic residues" evidence="11">
    <location>
        <begin position="28"/>
        <end position="38"/>
    </location>
</feature>
<reference evidence="13" key="1">
    <citation type="submission" date="2024-01" db="EMBL/GenBank/DDBJ databases">
        <authorList>
            <person name="Webb A."/>
        </authorList>
    </citation>
    <scope>NUCLEOTIDE SEQUENCE</scope>
    <source>
        <strain evidence="13">Pm1</strain>
    </source>
</reference>
<comment type="subcellular location">
    <subcellularLocation>
        <location evidence="1">Nucleus</location>
    </subcellularLocation>
</comment>
<evidence type="ECO:0000256" key="5">
    <source>
        <dbReference type="ARBA" id="ARBA00023015"/>
    </source>
</evidence>
<feature type="region of interest" description="Disordered" evidence="11">
    <location>
        <begin position="1"/>
        <end position="57"/>
    </location>
</feature>
<evidence type="ECO:0000256" key="1">
    <source>
        <dbReference type="ARBA" id="ARBA00004123"/>
    </source>
</evidence>
<feature type="compositionally biased region" description="Acidic residues" evidence="11">
    <location>
        <begin position="271"/>
        <end position="300"/>
    </location>
</feature>
<proteinExistence type="predicted"/>
<feature type="compositionally biased region" description="Acidic residues" evidence="11">
    <location>
        <begin position="309"/>
        <end position="318"/>
    </location>
</feature>
<feature type="compositionally biased region" description="Acidic residues" evidence="11">
    <location>
        <begin position="481"/>
        <end position="492"/>
    </location>
</feature>
<dbReference type="InterPro" id="IPR045876">
    <property type="entry name" value="PRHA-like_PHD-finger"/>
</dbReference>
<accession>A0AAV1SY91</accession>
<dbReference type="AlphaFoldDB" id="A0AAV1SY91"/>
<dbReference type="PROSITE" id="PS50016">
    <property type="entry name" value="ZF_PHD_2"/>
    <property type="match status" value="1"/>
</dbReference>
<dbReference type="InterPro" id="IPR001965">
    <property type="entry name" value="Znf_PHD"/>
</dbReference>
<evidence type="ECO:0000313" key="15">
    <source>
        <dbReference type="Proteomes" id="UP001162060"/>
    </source>
</evidence>
<keyword evidence="8" id="KW-0804">Transcription</keyword>
<dbReference type="PANTHER" id="PTHR12628:SF10">
    <property type="entry name" value="HOMEOBOX DOMAIN-CONTAINING PROTEIN"/>
    <property type="match status" value="1"/>
</dbReference>
<dbReference type="Proteomes" id="UP001162060">
    <property type="component" value="Unassembled WGS sequence"/>
</dbReference>
<evidence type="ECO:0000256" key="6">
    <source>
        <dbReference type="ARBA" id="ARBA00023125"/>
    </source>
</evidence>
<name>A0AAV1SY91_9STRA</name>
<dbReference type="GO" id="GO:0008270">
    <property type="term" value="F:zinc ion binding"/>
    <property type="evidence" value="ECO:0007669"/>
    <property type="project" value="UniProtKB-KW"/>
</dbReference>
<keyword evidence="9" id="KW-0539">Nucleus</keyword>
<dbReference type="CDD" id="cd15504">
    <property type="entry name" value="PHD_PRHA_like"/>
    <property type="match status" value="1"/>
</dbReference>
<comment type="caution">
    <text evidence="13">The sequence shown here is derived from an EMBL/GenBank/DDBJ whole genome shotgun (WGS) entry which is preliminary data.</text>
</comment>
<dbReference type="GO" id="GO:0005634">
    <property type="term" value="C:nucleus"/>
    <property type="evidence" value="ECO:0007669"/>
    <property type="project" value="UniProtKB-SubCell"/>
</dbReference>
<sequence>MKKKALSIAADDDHVHAPSAPVRSPSMKVKKREQRQRRAPTSFSPRADTTARKSRKLEKLSAAVIGTSFPTTAPPPRPEHKRLQNKVKSQAHRLRYPLAFIEAYEADGWRKSSRDKLRPNKELEAEHRKIVKGKRALIDGLRELKELNARDPPVPPQAVFEDVHCSHCGCTDIEPDNDILLCDSPGCHRAYHQRCQTPIVLTANIPAGDELWFCEVCLAIFECLKAINSVLGTTYESTDDLIPELAQSEQQVATDESSDAQSGEKSATACIDEDEDEEDDEDFVCDEGESEEDQDDEQSDDTTSGDVVNEGEEEMAEEVPEGIQDLFFLNKDDVIDPNHRSMRSKGASRQPKPSCKKPSLLGELAAKIDRKTGRLVLGVVADLEPPSQGKYSRWRIDYRDGSSELLTRIKAQAAINRAAVEENDGGQGDDRSEGDLALIVRGKRKRNDVDYRQLNNLMFAGKDEDSEDDENYEAKEGNSGESDEDENNDDEEKSYNERKGDQESVQGVSDQIRTTTAATSHDKVSKPLSVNRSHRKRGVVDYRSMHEGLYS</sequence>
<keyword evidence="2" id="KW-0479">Metal-binding</keyword>
<dbReference type="PROSITE" id="PS01359">
    <property type="entry name" value="ZF_PHD_1"/>
    <property type="match status" value="1"/>
</dbReference>
<evidence type="ECO:0000256" key="4">
    <source>
        <dbReference type="ARBA" id="ARBA00022833"/>
    </source>
</evidence>
<gene>
    <name evidence="14" type="ORF">PM001_LOCUS26582</name>
    <name evidence="13" type="ORF">PM001_LOCUS366</name>
</gene>
<feature type="domain" description="PHD-type" evidence="12">
    <location>
        <begin position="162"/>
        <end position="220"/>
    </location>
</feature>
<dbReference type="InterPro" id="IPR019786">
    <property type="entry name" value="Zinc_finger_PHD-type_CS"/>
</dbReference>
<dbReference type="Gene3D" id="3.30.40.10">
    <property type="entry name" value="Zinc/RING finger domain, C3HC4 (zinc finger)"/>
    <property type="match status" value="1"/>
</dbReference>
<feature type="region of interest" description="Disordered" evidence="11">
    <location>
        <begin position="336"/>
        <end position="359"/>
    </location>
</feature>
<feature type="compositionally biased region" description="Basic and acidic residues" evidence="11">
    <location>
        <begin position="538"/>
        <end position="551"/>
    </location>
</feature>
<dbReference type="SUPFAM" id="SSF57903">
    <property type="entry name" value="FYVE/PHD zinc finger"/>
    <property type="match status" value="1"/>
</dbReference>
<evidence type="ECO:0000313" key="14">
    <source>
        <dbReference type="EMBL" id="CAK7941432.1"/>
    </source>
</evidence>
<evidence type="ECO:0000313" key="13">
    <source>
        <dbReference type="EMBL" id="CAK7892262.1"/>
    </source>
</evidence>
<dbReference type="GO" id="GO:0045814">
    <property type="term" value="P:negative regulation of gene expression, epigenetic"/>
    <property type="evidence" value="ECO:0007669"/>
    <property type="project" value="TreeGrafter"/>
</dbReference>
<feature type="compositionally biased region" description="Basic and acidic residues" evidence="11">
    <location>
        <begin position="493"/>
        <end position="502"/>
    </location>
</feature>
<feature type="compositionally biased region" description="Polar residues" evidence="11">
    <location>
        <begin position="249"/>
        <end position="265"/>
    </location>
</feature>
<evidence type="ECO:0000256" key="8">
    <source>
        <dbReference type="ARBA" id="ARBA00023163"/>
    </source>
</evidence>
<evidence type="ECO:0000256" key="3">
    <source>
        <dbReference type="ARBA" id="ARBA00022771"/>
    </source>
</evidence>
<evidence type="ECO:0000256" key="7">
    <source>
        <dbReference type="ARBA" id="ARBA00023155"/>
    </source>
</evidence>
<dbReference type="EMBL" id="CAKLBY020000003">
    <property type="protein sequence ID" value="CAK7892262.1"/>
    <property type="molecule type" value="Genomic_DNA"/>
</dbReference>
<feature type="compositionally biased region" description="Polar residues" evidence="11">
    <location>
        <begin position="503"/>
        <end position="519"/>
    </location>
</feature>
<dbReference type="InterPro" id="IPR019787">
    <property type="entry name" value="Znf_PHD-finger"/>
</dbReference>
<evidence type="ECO:0000256" key="2">
    <source>
        <dbReference type="ARBA" id="ARBA00022723"/>
    </source>
</evidence>
<dbReference type="EMBL" id="CAKLBY020000264">
    <property type="protein sequence ID" value="CAK7941432.1"/>
    <property type="molecule type" value="Genomic_DNA"/>
</dbReference>
<keyword evidence="5" id="KW-0805">Transcription regulation</keyword>
<keyword evidence="7" id="KW-0371">Homeobox</keyword>